<evidence type="ECO:0000256" key="4">
    <source>
        <dbReference type="ARBA" id="ARBA00023002"/>
    </source>
</evidence>
<dbReference type="InterPro" id="IPR036188">
    <property type="entry name" value="FAD/NAD-bd_sf"/>
</dbReference>
<keyword evidence="4" id="KW-0560">Oxidoreductase</keyword>
<dbReference type="PANTHER" id="PTHR42877:SF10">
    <property type="entry name" value="L-ORNITHINE N(5)-OXYGENASE"/>
    <property type="match status" value="1"/>
</dbReference>
<keyword evidence="3" id="KW-0274">FAD</keyword>
<dbReference type="EMBL" id="JAGHQM010000049">
    <property type="protein sequence ID" value="KAH0565931.1"/>
    <property type="molecule type" value="Genomic_DNA"/>
</dbReference>
<dbReference type="GO" id="GO:0050661">
    <property type="term" value="F:NADP binding"/>
    <property type="evidence" value="ECO:0007669"/>
    <property type="project" value="InterPro"/>
</dbReference>
<comment type="caution">
    <text evidence="5">The sequence shown here is derived from an EMBL/GenBank/DDBJ whole genome shotgun (WGS) entry which is preliminary data.</text>
</comment>
<evidence type="ECO:0000313" key="5">
    <source>
        <dbReference type="EMBL" id="KAH0565931.1"/>
    </source>
</evidence>
<dbReference type="AlphaFoldDB" id="A0A9P8LIB4"/>
<comment type="similarity">
    <text evidence="1">Belongs to the FAD-binding monooxygenase family.</text>
</comment>
<dbReference type="Proteomes" id="UP000750711">
    <property type="component" value="Unassembled WGS sequence"/>
</dbReference>
<accession>A0A9P8LIB4</accession>
<dbReference type="GO" id="GO:0004499">
    <property type="term" value="F:N,N-dimethylaniline monooxygenase activity"/>
    <property type="evidence" value="ECO:0007669"/>
    <property type="project" value="InterPro"/>
</dbReference>
<dbReference type="InterPro" id="IPR020946">
    <property type="entry name" value="Flavin_mOase-like"/>
</dbReference>
<dbReference type="SUPFAM" id="SSF51905">
    <property type="entry name" value="FAD/NAD(P)-binding domain"/>
    <property type="match status" value="2"/>
</dbReference>
<evidence type="ECO:0000313" key="6">
    <source>
        <dbReference type="Proteomes" id="UP000750711"/>
    </source>
</evidence>
<dbReference type="Pfam" id="PF00743">
    <property type="entry name" value="FMO-like"/>
    <property type="match status" value="1"/>
</dbReference>
<gene>
    <name evidence="5" type="ORF">GP486_000684</name>
</gene>
<sequence>MLDSTVISKQDGVTYIPLVIVGAGESGIAMGCRLKQVLGFDQFRIFERQSDIGGTWWINTYPGIACDIPASFYSFSFAPNYAWTTVYPGAKEILQYLQGVCEKFRIVDKIQLNTEVSAARWLEEEELWEATITHLTPGSGDLSDRDRKWKIETREQDIVIKRETVRCKVLISAVGGLVEPNALPHSVPGWEAFEGKVFHSARWDHNVDFTDKAVVVVGSGCSATQFVPRLTKAPYNAKSVTQVMRSPPWLLPAPEPPFGRKTWETWTPTVFTYLPAIGWFFRQVIAATLEYDWRLFGDSEYSKREREKYEKKLLAHLYKTAPEKYHKILTPNYGVCCKRRVIDTEWLACLNDPKVELTTLKLNSVQSHGVILGPGSAYPPTAASSSGATPGQETLVAADIIVVANGFDTAQWLHRLKLTGKNSVTLHDEWSERGGPRAYNGTSMDGFPNFFMLFGPNTATGHSSVILASEQMVNYSLKFIKPILEGDVSQVEVKREAQESYTRDIQEKLKNTVFMGGGCVSWYKSENGWNSTVYPYSQLRFGWRSMYPTYTDWNFKYTSKGYVKLWLRGIAKLILSIVAVASVYKASQAGYSASNIQRNIWDFLKMGLDMLGRLTAMISK</sequence>
<dbReference type="Gene3D" id="3.50.50.60">
    <property type="entry name" value="FAD/NAD(P)-binding domain"/>
    <property type="match status" value="3"/>
</dbReference>
<keyword evidence="2" id="KW-0285">Flavoprotein</keyword>
<dbReference type="PANTHER" id="PTHR42877">
    <property type="entry name" value="L-ORNITHINE N(5)-MONOOXYGENASE-RELATED"/>
    <property type="match status" value="1"/>
</dbReference>
<keyword evidence="6" id="KW-1185">Reference proteome</keyword>
<evidence type="ECO:0000256" key="3">
    <source>
        <dbReference type="ARBA" id="ARBA00022827"/>
    </source>
</evidence>
<proteinExistence type="inferred from homology"/>
<organism evidence="5 6">
    <name type="scientific">Trichoglossum hirsutum</name>
    <dbReference type="NCBI Taxonomy" id="265104"/>
    <lineage>
        <taxon>Eukaryota</taxon>
        <taxon>Fungi</taxon>
        <taxon>Dikarya</taxon>
        <taxon>Ascomycota</taxon>
        <taxon>Pezizomycotina</taxon>
        <taxon>Geoglossomycetes</taxon>
        <taxon>Geoglossales</taxon>
        <taxon>Geoglossaceae</taxon>
        <taxon>Trichoglossum</taxon>
    </lineage>
</organism>
<dbReference type="GO" id="GO:0050660">
    <property type="term" value="F:flavin adenine dinucleotide binding"/>
    <property type="evidence" value="ECO:0007669"/>
    <property type="project" value="InterPro"/>
</dbReference>
<name>A0A9P8LIB4_9PEZI</name>
<dbReference type="InterPro" id="IPR051209">
    <property type="entry name" value="FAD-bind_Monooxygenase_sf"/>
</dbReference>
<evidence type="ECO:0000256" key="2">
    <source>
        <dbReference type="ARBA" id="ARBA00022630"/>
    </source>
</evidence>
<reference evidence="5" key="1">
    <citation type="submission" date="2021-03" db="EMBL/GenBank/DDBJ databases">
        <title>Comparative genomics and phylogenomic investigation of the class Geoglossomycetes provide insights into ecological specialization and systematics.</title>
        <authorList>
            <person name="Melie T."/>
            <person name="Pirro S."/>
            <person name="Miller A.N."/>
            <person name="Quandt A."/>
        </authorList>
    </citation>
    <scope>NUCLEOTIDE SEQUENCE</scope>
    <source>
        <strain evidence="5">CAQ_001_2017</strain>
    </source>
</reference>
<evidence type="ECO:0000256" key="1">
    <source>
        <dbReference type="ARBA" id="ARBA00010139"/>
    </source>
</evidence>
<protein>
    <submittedName>
        <fullName evidence="5">Uncharacterized protein</fullName>
    </submittedName>
</protein>